<dbReference type="RefSeq" id="WP_229770892.1">
    <property type="nucleotide sequence ID" value="NZ_VWSJ01000007.1"/>
</dbReference>
<evidence type="ECO:0000313" key="3">
    <source>
        <dbReference type="EMBL" id="MSN96119.1"/>
    </source>
</evidence>
<dbReference type="CDD" id="cd12820">
    <property type="entry name" value="LbR_YadA-like"/>
    <property type="match status" value="3"/>
</dbReference>
<feature type="domain" description="Trimeric autotransporter adhesin YadA-like head" evidence="1">
    <location>
        <begin position="178"/>
        <end position="201"/>
    </location>
</feature>
<dbReference type="Pfam" id="PF05662">
    <property type="entry name" value="YadA_stalk"/>
    <property type="match status" value="2"/>
</dbReference>
<dbReference type="Proteomes" id="UP000476338">
    <property type="component" value="Unassembled WGS sequence"/>
</dbReference>
<reference evidence="3 4" key="1">
    <citation type="submission" date="2019-09" db="EMBL/GenBank/DDBJ databases">
        <authorList>
            <person name="Silva M."/>
            <person name="Pereira G."/>
            <person name="Lopes-Da-Costa L."/>
            <person name="Silva E."/>
        </authorList>
    </citation>
    <scope>NUCLEOTIDE SEQUENCE [LARGE SCALE GENOMIC DNA]</scope>
    <source>
        <strain evidence="3 4">FMV-PI01</strain>
    </source>
</reference>
<feature type="domain" description="Trimeric autotransporter adhesin YadA-like stalk" evidence="2">
    <location>
        <begin position="1215"/>
        <end position="1254"/>
    </location>
</feature>
<dbReference type="GO" id="GO:0019867">
    <property type="term" value="C:outer membrane"/>
    <property type="evidence" value="ECO:0007669"/>
    <property type="project" value="InterPro"/>
</dbReference>
<sequence length="1653" mass="176616">MNKSFKTKYNIKTSQVKAVPEIAKNCQSSTATGGGASLFRTFSLALLMSGLLSSIVYGSDNAYIFDELGNNEGNNYGSTVAPYKCVDNDCWLDRKKVRINKSNESVILSHLLNKTGANTQLTNKDFLHTVAIGSRAVGGGNDATAIGYRAIVGKNISIIDNEDSHQGTAVGYRAFSYGNESVSLGNDTVAYGESSISIGSDNIGSGMKDYSTKGLSYDIWKLFRENGEKFNYTGEYAAIDGADQTTTKEKYQEYLSMYDKKNPYYKTHNWAFGDSSIAIGNRNVAYGHGSLAIGNLSVAKGNYSTALGTGTLAFGDSSVALGNEVYIYSDQSVGVGNNIQALNRGSMVYGLNSYAGGTGSVAIGTRAMSNVKIQGEHNNIIGNGTERVVLDELYDGNSTDNNTKIYNKLSKLDQNKENLYSVVATKQDGTGELKAETNSKTGAVAIGYYVIASGENSLALGRQAYSKGDKSVAIGPYAYSKGEESFALGYGSKSIGNKSFAIGAYSRAEGKDSIALGIGSKVLSNTSNNELNGENSMALGNASEATMKNSVALGYNSNTRYYYTGTEADPKPSNKNNSNNAISLKPYIPSGTSYEYIATSEDGVVSVGGWDKGSGNIGRRRIINVAPGALDSDAATVGQLKALEYAYKEGVVAYYTKEGNKTFKVIKDTDGKFYKVNTENGTPLDNKAIDANKVFAGPKGANEKTRLENGKNIIDMGDKIKFAHILDGEISQNSDEAITGTQLHQLGKTILGLEVNSSDKTKFNTPTFTAVEYNGAPKTGRNNQQKTTPPTTFKKAIDETIIAINKGFIFGDAENNATHQLGDSLIIKAGNMKIKELNKEANFSSNNIRTSYLKNNKELLIGIKDEPTFKRVMLDNNNTPTSDKELVTKAYVDSKLGSGTSNLHYLSVQGSKQDTNSNYNNDGAKAENSVAIGVGAKVEAPTDANNYIDSEKPNAEGGVAIGYNAQSKAKNAIVIGRNVSVDIPNSFVLGSNNIVEQNSKGTKNHLTDKYDAKGERDAVVVIGSGTTLKNSKSSIAIGAVNMEHNSNHIVENNKTKGNHIENAAWATVIGNKNRVYNGTDITALGNNIQVNANKENFSSNTKVNSNLVILGNKAIAANAAGSVVIGAEAKALNGDEKNHVYTAVNNAVAIGKGAIVDKSDSIAIGSSSKTSGNTTNNGYDIATNKASNTSDYIWKPTAGEFAIGDTNNSSKKTRRITGLAAGYDDTDAVNVAQLKKVVGGVATLKYQANGENNQTINLKDKALNFKNGDYTVAKVQDNGVVIFDLNKTAKDKLSNAATNESVTNIQNKLTQIENRKDKTAKVTAESNSSIKVTSSISEEGNTTVTEFKLDLEEKIKQDIKKGVEAGEKLSSKGIKFSGDKGNQTTIKLDEAIKIIGGADKNLSEEKNIAVVVGDKNLTLKLAQNLKGIQSVGLDENYTLAFVKNTDKKVELKVDGEALKFTKANDGVKISNLASADINDTSNEAISAKQLYDLASKLGIDVNDTDKTKFKTLTLSEFKLKEVNGTDGKEPKNVVEGLKNATSKINQGFKFGADNNKSTDPLYLGSRIDIVKLANGSNGSENIKDYNGSNLITNYTKDKDGNAKIEIGFKNSPEFKSVTINEDINSSSNEKLAVNKKYVDSLLKGKASNFKVIA</sequence>
<evidence type="ECO:0000259" key="2">
    <source>
        <dbReference type="Pfam" id="PF05662"/>
    </source>
</evidence>
<dbReference type="InterPro" id="IPR008635">
    <property type="entry name" value="Coiled_stalk_dom"/>
</dbReference>
<feature type="domain" description="Trimeric autotransporter adhesin YadA-like head" evidence="1">
    <location>
        <begin position="1146"/>
        <end position="1168"/>
    </location>
</feature>
<feature type="domain" description="Trimeric autotransporter adhesin YadA-like head" evidence="1">
    <location>
        <begin position="350"/>
        <end position="367"/>
    </location>
</feature>
<feature type="domain" description="Trimeric autotransporter adhesin YadA-like head" evidence="1">
    <location>
        <begin position="299"/>
        <end position="323"/>
    </location>
</feature>
<accession>A0A6L5WGJ9</accession>
<reference evidence="3 4" key="2">
    <citation type="submission" date="2020-03" db="EMBL/GenBank/DDBJ databases">
        <title>Campylobacter portucalensis sp. nov., a new species of Campylobacter isolated from the reproductive tract of bulls.</title>
        <authorList>
            <person name="Silva M.F."/>
            <person name="Pereira G."/>
            <person name="Carneiro C."/>
            <person name="Hemphill A."/>
            <person name="Mateus L."/>
            <person name="Lopes-Da-Costa L."/>
            <person name="Silva E."/>
        </authorList>
    </citation>
    <scope>NUCLEOTIDE SEQUENCE [LARGE SCALE GENOMIC DNA]</scope>
    <source>
        <strain evidence="3 4">FMV-PI01</strain>
    </source>
</reference>
<gene>
    <name evidence="3" type="ORF">F1B92_02730</name>
</gene>
<feature type="domain" description="Trimeric autotransporter adhesin YadA-like head" evidence="1">
    <location>
        <begin position="452"/>
        <end position="478"/>
    </location>
</feature>
<dbReference type="InterPro" id="IPR008640">
    <property type="entry name" value="Adhesin_Head_dom"/>
</dbReference>
<keyword evidence="4" id="KW-1185">Reference proteome</keyword>
<dbReference type="Pfam" id="PF05658">
    <property type="entry name" value="YadA_head"/>
    <property type="match status" value="10"/>
</dbReference>
<name>A0A6L5WGJ9_9BACT</name>
<feature type="domain" description="Trimeric autotransporter adhesin YadA-like stalk" evidence="2">
    <location>
        <begin position="621"/>
        <end position="644"/>
    </location>
</feature>
<feature type="non-terminal residue" evidence="3">
    <location>
        <position position="1653"/>
    </location>
</feature>
<feature type="domain" description="Trimeric autotransporter adhesin YadA-like head" evidence="1">
    <location>
        <begin position="273"/>
        <end position="296"/>
    </location>
</feature>
<organism evidence="3 4">
    <name type="scientific">Campylobacter portucalensis</name>
    <dbReference type="NCBI Taxonomy" id="2608384"/>
    <lineage>
        <taxon>Bacteria</taxon>
        <taxon>Pseudomonadati</taxon>
        <taxon>Campylobacterota</taxon>
        <taxon>Epsilonproteobacteria</taxon>
        <taxon>Campylobacterales</taxon>
        <taxon>Campylobacteraceae</taxon>
        <taxon>Campylobacter</taxon>
    </lineage>
</organism>
<dbReference type="Gene3D" id="2.150.10.10">
    <property type="entry name" value="Serralysin-like metalloprotease, C-terminal"/>
    <property type="match status" value="5"/>
</dbReference>
<protein>
    <submittedName>
        <fullName evidence="3">Uncharacterized protein</fullName>
    </submittedName>
</protein>
<evidence type="ECO:0000313" key="4">
    <source>
        <dbReference type="Proteomes" id="UP000476338"/>
    </source>
</evidence>
<evidence type="ECO:0000259" key="1">
    <source>
        <dbReference type="Pfam" id="PF05658"/>
    </source>
</evidence>
<dbReference type="EMBL" id="VWSJ01000007">
    <property type="protein sequence ID" value="MSN96119.1"/>
    <property type="molecule type" value="Genomic_DNA"/>
</dbReference>
<proteinExistence type="predicted"/>
<dbReference type="SUPFAM" id="SSF101967">
    <property type="entry name" value="Adhesin YadA, collagen-binding domain"/>
    <property type="match status" value="4"/>
</dbReference>
<comment type="caution">
    <text evidence="3">The sequence shown here is derived from an EMBL/GenBank/DDBJ whole genome shotgun (WGS) entry which is preliminary data.</text>
</comment>
<feature type="domain" description="Trimeric autotransporter adhesin YadA-like head" evidence="1">
    <location>
        <begin position="532"/>
        <end position="557"/>
    </location>
</feature>
<feature type="domain" description="Trimeric autotransporter adhesin YadA-like head" evidence="1">
    <location>
        <begin position="956"/>
        <end position="978"/>
    </location>
</feature>
<dbReference type="InterPro" id="IPR011049">
    <property type="entry name" value="Serralysin-like_metalloprot_C"/>
</dbReference>
<feature type="domain" description="Trimeric autotransporter adhesin YadA-like head" evidence="1">
    <location>
        <begin position="481"/>
        <end position="506"/>
    </location>
</feature>
<feature type="domain" description="Trimeric autotransporter adhesin YadA-like head" evidence="1">
    <location>
        <begin position="924"/>
        <end position="939"/>
    </location>
</feature>